<dbReference type="Proteomes" id="UP001059596">
    <property type="component" value="Unassembled WGS sequence"/>
</dbReference>
<organism evidence="2 3">
    <name type="scientific">Drosophila gunungcola</name>
    <name type="common">fruit fly</name>
    <dbReference type="NCBI Taxonomy" id="103775"/>
    <lineage>
        <taxon>Eukaryota</taxon>
        <taxon>Metazoa</taxon>
        <taxon>Ecdysozoa</taxon>
        <taxon>Arthropoda</taxon>
        <taxon>Hexapoda</taxon>
        <taxon>Insecta</taxon>
        <taxon>Pterygota</taxon>
        <taxon>Neoptera</taxon>
        <taxon>Endopterygota</taxon>
        <taxon>Diptera</taxon>
        <taxon>Brachycera</taxon>
        <taxon>Muscomorpha</taxon>
        <taxon>Ephydroidea</taxon>
        <taxon>Drosophilidae</taxon>
        <taxon>Drosophila</taxon>
        <taxon>Sophophora</taxon>
    </lineage>
</organism>
<feature type="compositionally biased region" description="Polar residues" evidence="1">
    <location>
        <begin position="206"/>
        <end position="215"/>
    </location>
</feature>
<feature type="compositionally biased region" description="Basic and acidic residues" evidence="1">
    <location>
        <begin position="194"/>
        <end position="205"/>
    </location>
</feature>
<evidence type="ECO:0000256" key="1">
    <source>
        <dbReference type="SAM" id="MobiDB-lite"/>
    </source>
</evidence>
<keyword evidence="3" id="KW-1185">Reference proteome</keyword>
<name>A0A9P9YEX1_9MUSC</name>
<dbReference type="EMBL" id="JAMKOV010000040">
    <property type="protein sequence ID" value="KAI8035288.1"/>
    <property type="molecule type" value="Genomic_DNA"/>
</dbReference>
<gene>
    <name evidence="2" type="ORF">M5D96_011946</name>
</gene>
<comment type="caution">
    <text evidence="2">The sequence shown here is derived from an EMBL/GenBank/DDBJ whole genome shotgun (WGS) entry which is preliminary data.</text>
</comment>
<evidence type="ECO:0000313" key="2">
    <source>
        <dbReference type="EMBL" id="KAI8035288.1"/>
    </source>
</evidence>
<reference evidence="2" key="1">
    <citation type="journal article" date="2023" name="Genome Biol. Evol.">
        <title>Long-read-based Genome Assembly of Drosophila gunungcola Reveals Fewer Chemosensory Genes in Flower-breeding Species.</title>
        <authorList>
            <person name="Negi A."/>
            <person name="Liao B.Y."/>
            <person name="Yeh S.D."/>
        </authorList>
    </citation>
    <scope>NUCLEOTIDE SEQUENCE</scope>
    <source>
        <strain evidence="2">Sukarami</strain>
    </source>
</reference>
<dbReference type="AlphaFoldDB" id="A0A9P9YEX1"/>
<feature type="region of interest" description="Disordered" evidence="1">
    <location>
        <begin position="1"/>
        <end position="27"/>
    </location>
</feature>
<accession>A0A9P9YEX1</accession>
<feature type="region of interest" description="Disordered" evidence="1">
    <location>
        <begin position="194"/>
        <end position="215"/>
    </location>
</feature>
<feature type="compositionally biased region" description="Polar residues" evidence="1">
    <location>
        <begin position="436"/>
        <end position="450"/>
    </location>
</feature>
<sequence>MPNSERPRSRPKHRNKTRIRTRAPTPEDFLESHLLHNLLASHHHPDIESQLEDLGSESNYEFDTQDEDGDDGNVELLHGLNLKMERSKNAIEDNQEEFNDKSDPVILAEDAGEFFNPPALEEIPSLSPQMYPYPMNHRPSFMGKCTPPKVRGQGFDPPFLYPEFIAKNQESRVKYIFTLVDSLVLQMEHFRKLSEHSDNERDTKTHSTGTVPKSRPQNRCFINKFVHDYPCCMEPKKLNQSKNQRYANSSEQSYHRSLEMNPELELDLDCEFGMDHIEKFRANKVRDFSFGEPGIATDREEITDNTVKKEVTKKNEPRLKSGHREFFDGFSKCEDFRVRKASSKRFEREPKWLIDEARTTRPCTPITRPCTPEPGHNKIQNSANTNWDFLIYKDSYTSAGHFASGYLPIGFTSVLHFCGHHRDQNPGHQDTRTSEHQSIISNPETKNYPTITEPKR</sequence>
<feature type="compositionally biased region" description="Basic residues" evidence="1">
    <location>
        <begin position="9"/>
        <end position="21"/>
    </location>
</feature>
<protein>
    <submittedName>
        <fullName evidence="2">Uncharacterized protein</fullName>
    </submittedName>
</protein>
<evidence type="ECO:0000313" key="3">
    <source>
        <dbReference type="Proteomes" id="UP001059596"/>
    </source>
</evidence>
<proteinExistence type="predicted"/>
<feature type="region of interest" description="Disordered" evidence="1">
    <location>
        <begin position="422"/>
        <end position="456"/>
    </location>
</feature>
<feature type="compositionally biased region" description="Basic and acidic residues" evidence="1">
    <location>
        <begin position="422"/>
        <end position="435"/>
    </location>
</feature>